<feature type="region of interest" description="Disordered" evidence="1">
    <location>
        <begin position="1090"/>
        <end position="1129"/>
    </location>
</feature>
<evidence type="ECO:0000313" key="3">
    <source>
        <dbReference type="Proteomes" id="UP001642483"/>
    </source>
</evidence>
<evidence type="ECO:0000256" key="1">
    <source>
        <dbReference type="SAM" id="MobiDB-lite"/>
    </source>
</evidence>
<protein>
    <submittedName>
        <fullName evidence="2">Uncharacterized protein</fullName>
    </submittedName>
</protein>
<dbReference type="EMBL" id="CAWYQH010000119">
    <property type="protein sequence ID" value="CAK8691712.1"/>
    <property type="molecule type" value="Genomic_DNA"/>
</dbReference>
<accession>A0ABP0GJ12</accession>
<comment type="caution">
    <text evidence="2">The sequence shown here is derived from an EMBL/GenBank/DDBJ whole genome shotgun (WGS) entry which is preliminary data.</text>
</comment>
<evidence type="ECO:0000313" key="2">
    <source>
        <dbReference type="EMBL" id="CAK8691712.1"/>
    </source>
</evidence>
<feature type="compositionally biased region" description="Polar residues" evidence="1">
    <location>
        <begin position="876"/>
        <end position="885"/>
    </location>
</feature>
<feature type="compositionally biased region" description="Basic and acidic residues" evidence="1">
    <location>
        <begin position="1282"/>
        <end position="1291"/>
    </location>
</feature>
<feature type="compositionally biased region" description="Basic and acidic residues" evidence="1">
    <location>
        <begin position="164"/>
        <end position="179"/>
    </location>
</feature>
<gene>
    <name evidence="2" type="ORF">CVLEPA_LOCUS24473</name>
</gene>
<organism evidence="2 3">
    <name type="scientific">Clavelina lepadiformis</name>
    <name type="common">Light-bulb sea squirt</name>
    <name type="synonym">Ascidia lepadiformis</name>
    <dbReference type="NCBI Taxonomy" id="159417"/>
    <lineage>
        <taxon>Eukaryota</taxon>
        <taxon>Metazoa</taxon>
        <taxon>Chordata</taxon>
        <taxon>Tunicata</taxon>
        <taxon>Ascidiacea</taxon>
        <taxon>Aplousobranchia</taxon>
        <taxon>Clavelinidae</taxon>
        <taxon>Clavelina</taxon>
    </lineage>
</organism>
<feature type="compositionally biased region" description="Basic residues" evidence="1">
    <location>
        <begin position="143"/>
        <end position="155"/>
    </location>
</feature>
<feature type="region of interest" description="Disordered" evidence="1">
    <location>
        <begin position="143"/>
        <end position="211"/>
    </location>
</feature>
<feature type="compositionally biased region" description="Basic and acidic residues" evidence="1">
    <location>
        <begin position="451"/>
        <end position="477"/>
    </location>
</feature>
<feature type="compositionally biased region" description="Basic and acidic residues" evidence="1">
    <location>
        <begin position="714"/>
        <end position="737"/>
    </location>
</feature>
<feature type="compositionally biased region" description="Basic and acidic residues" evidence="1">
    <location>
        <begin position="490"/>
        <end position="499"/>
    </location>
</feature>
<feature type="region of interest" description="Disordered" evidence="1">
    <location>
        <begin position="239"/>
        <end position="300"/>
    </location>
</feature>
<feature type="region of interest" description="Disordered" evidence="1">
    <location>
        <begin position="2216"/>
        <end position="2249"/>
    </location>
</feature>
<keyword evidence="3" id="KW-1185">Reference proteome</keyword>
<feature type="region of interest" description="Disordered" evidence="1">
    <location>
        <begin position="1318"/>
        <end position="1383"/>
    </location>
</feature>
<feature type="region of interest" description="Disordered" evidence="1">
    <location>
        <begin position="868"/>
        <end position="890"/>
    </location>
</feature>
<feature type="compositionally biased region" description="Basic and acidic residues" evidence="1">
    <location>
        <begin position="1019"/>
        <end position="1041"/>
    </location>
</feature>
<dbReference type="Proteomes" id="UP001642483">
    <property type="component" value="Unassembled WGS sequence"/>
</dbReference>
<feature type="region of interest" description="Disordered" evidence="1">
    <location>
        <begin position="1625"/>
        <end position="1644"/>
    </location>
</feature>
<feature type="compositionally biased region" description="Polar residues" evidence="1">
    <location>
        <begin position="742"/>
        <end position="762"/>
    </location>
</feature>
<feature type="compositionally biased region" description="Polar residues" evidence="1">
    <location>
        <begin position="1674"/>
        <end position="1717"/>
    </location>
</feature>
<feature type="region of interest" description="Disordered" evidence="1">
    <location>
        <begin position="396"/>
        <end position="547"/>
    </location>
</feature>
<sequence length="2382" mass="264868">MNNSSASLDSKLVTELVQVCCIEIREDQAVPCYKRTASDWMVPITMLQTVHFPDCKLSELEKIVQNETGCLVKMNNIEIKMMKNWLRREFEPTTNPFPHLTKSEVSCPLKLVKDNYSKFLKVVVGAMKIQRKVEQKLVVKKKGKIKTTSKRKKRIAGNSLPEITNKKDAKENQNNEKTDPCVPSKNNANVGTNTAEKKKPLPNDAKPVGNCDENVKVHVNKKPDQKVWKKVATNNGTQCFVDNLPNSGGAASKRTKASEDIPGTRQTPKMNLVSNHAISNGPCDTSNKGKNPKITSSSNCVDSQSAKKFEETDKAKEKNLQNGTYFVPAEPLYYINWPPVNYVWPSPMYNSVIPVDVGYQMVPAVNSNDVSSTRAVNGRTGSRLLDRKESCLKDVVKTERPSSLSPARMTSSRVNSDVGQNTKHSSTSSSKSRAKIDIKKFATKAKQPRRPTPDSRSDNSDVSQDSEREKKSPEKRQTSTFYNRNLRQISPHEDFERRPAPRYPTYDDVEFPRRDKRRLTTSPVMEKYFPNHHSPDPNCGDSSPPGRWNYEQEEFDREGRFTSRGNAPPRSREFPDARRVAYHQQRQHVGMHQRRRNNEFIEDFHNDPERGFDGDDTFRDYDHFRPARQRISNSSGFENGSRPHPAHPQDNNAPAFNRQRFDNRTRHGSPFSRKTGLTNTDRSRDSLPQKIRFPTNRDNNLHRPVGVGTASSPEKTEVEKVQKKEEPKLAGHKEIIRRTQTKHSTGNLVKNKQPESNANHSQPEIGDSTKPTRPAGVIKRAVEKNFNCSTSYVSSSLSSAKPVVVRRKVSLKKRLPSQQTLQTRLQRFSKSGKANIGNCKKTPIKKINKSEVLANGVKIGPVAIKKKQSRPEPCNFTDNSASKSSTELRSKDNLKENLKSQVNQADNQKSILKSNSGLTDPHLGSHLSDFFAMNKDTEDEASQNVALDWPFITSSVSWDCGVFDEFHVSLSGQEQVDNRLKEKDLVNEDHVIAATLVENATRYGDYDVDKRTAQSPDNSVERIDSDKVETGQEIEPAKSSEENDGNQPKQWKKIMLEKAKLDSNFTSKSPDLVTNPASKKIIDTVTLLPKESPDLDGTEDISGFHHDTIADESDQSDPSLPGPSQSFPEIENTDAEIDEIETKAPSSDVDASLFENTDLIHACDNSMCDVVNTTDDTSAQKQIHCEKTSSSSEVLPTNDGKDSNHQPASEELFREMKKRSCKIYLNQLPQKLEEQMRFLQISHPSRNNTEPKTQGSNEETFFKNNFISGQGESSKLFQKNLNREVRRDSGRKNTARKSIFQRKEVSKQLTATLGLSVGEPLSKNDKSDRTNSASIASRLLRRKRHLPTFNDKKSEWNNPNNSDRDLAKKLKTSPVSATSDQPDLLFPENAILQTTIEKPDNLQTADNIKETDLTCVQLNDLNDSEIESRLDVGNEELKVPDTPDQVSSMNQTSTLYDVVFDVSENTTVENLNENNNKPVAVTSKINATGKISGDEQLSTLVCNVNAKPKKIQLKRANSNSNNSNDLKLVDDIASIKPTTDFSNDTTFGCKFDGTGSSASCEVDAKTASPNVISQILIDIAEESHHETKSSVSEKINLPTSVNPIATASCGSETRGQVTTVITSVSSTNRDSHNDPYRVSTSADVPMTSNVPNSFIEVKKILMTSRHDFLKTSQAHNAATNSSGESNITNVMKKSTRSQPSPRLQDTVPLSTQRVSRVSSGHDSGNKSSSIPPKPQSSPILEPTSHGIMEVEMMAPSELLHIPGSNSGRTFLMRRRIPYVQAKSITSGGTTTSHQTESDVSSSQSSIGVNLAQCEVNLVRIRDVAFILRTNSSDVIKCVERHNLMRLPQNKFVKHVYDAIYNHLLEVPSDVFRAFKPWMLTSPLGLTDVDDLIKLQDVLRIIIPVFYDATFGIASKHLREYVCVKTYQTTSDVNAHVIQLFSDSFLYNLKLMNEDIQPKSNVTDGLSKQGADERTAIVAKKRKTLQEKASSETKQRRSSADASARMNSFTWPNNVTSAPPAWVDLPPHLLSKSPLTLVGPPTVVYKECAEATSSENSSTQVGASTPRIILPPSEAAFAASTSLSKETIPKPELKVFEKSGMFSNPPSSRPEKSALIKVSASDKPIQKLTPSSDAISKHRSKPSCEISNPPASFLPTMATSIDQASLPSTLMSAGANATSRVSLENELKVTDDETESLKRVQSNQVGVIPSKKPSIITVRFPTPPADEVKSEPRHDDVTSYPTAYGRDEMDPSVDTKEFQETFDDVDLKVDDVFSLAGKEGSLKTSEFFDDVLNRSTDDVEDDDEPDSSSIAGRLRQLTKPLGVTLPDPGQPSTVDDVIDTVVKTCRMGSRKKVVRRGRTFSNDVLTKLRTRLNQDKLVAKKLK</sequence>
<feature type="region of interest" description="Disordered" evidence="1">
    <location>
        <begin position="2125"/>
        <end position="2150"/>
    </location>
</feature>
<feature type="region of interest" description="Disordered" evidence="1">
    <location>
        <begin position="1282"/>
        <end position="1301"/>
    </location>
</feature>
<feature type="compositionally biased region" description="Polar residues" evidence="1">
    <location>
        <begin position="264"/>
        <end position="300"/>
    </location>
</feature>
<feature type="compositionally biased region" description="Basic and acidic residues" evidence="1">
    <location>
        <begin position="1983"/>
        <end position="1998"/>
    </location>
</feature>
<feature type="region of interest" description="Disordered" evidence="1">
    <location>
        <begin position="1178"/>
        <end position="1209"/>
    </location>
</feature>
<reference evidence="2 3" key="1">
    <citation type="submission" date="2024-02" db="EMBL/GenBank/DDBJ databases">
        <authorList>
            <person name="Daric V."/>
            <person name="Darras S."/>
        </authorList>
    </citation>
    <scope>NUCLEOTIDE SEQUENCE [LARGE SCALE GENOMIC DNA]</scope>
</reference>
<feature type="compositionally biased region" description="Polar residues" evidence="1">
    <location>
        <begin position="401"/>
        <end position="421"/>
    </location>
</feature>
<feature type="compositionally biased region" description="Low complexity" evidence="1">
    <location>
        <begin position="422"/>
        <end position="431"/>
    </location>
</feature>
<feature type="region of interest" description="Disordered" evidence="1">
    <location>
        <begin position="628"/>
        <end position="773"/>
    </location>
</feature>
<feature type="compositionally biased region" description="Basic and acidic residues" evidence="1">
    <location>
        <begin position="2225"/>
        <end position="2236"/>
    </location>
</feature>
<feature type="region of interest" description="Disordered" evidence="1">
    <location>
        <begin position="1980"/>
        <end position="2003"/>
    </location>
</feature>
<feature type="compositionally biased region" description="Low complexity" evidence="1">
    <location>
        <begin position="1718"/>
        <end position="1730"/>
    </location>
</feature>
<feature type="region of interest" description="Disordered" evidence="1">
    <location>
        <begin position="1007"/>
        <end position="1049"/>
    </location>
</feature>
<feature type="compositionally biased region" description="Polar residues" evidence="1">
    <location>
        <begin position="184"/>
        <end position="194"/>
    </location>
</feature>
<feature type="region of interest" description="Disordered" evidence="1">
    <location>
        <begin position="1674"/>
        <end position="1741"/>
    </location>
</feature>
<name>A0ABP0GJ12_CLALP</name>
<feature type="compositionally biased region" description="Polar residues" evidence="1">
    <location>
        <begin position="478"/>
        <end position="488"/>
    </location>
</feature>
<feature type="compositionally biased region" description="Polar residues" evidence="1">
    <location>
        <begin position="1116"/>
        <end position="1127"/>
    </location>
</feature>
<proteinExistence type="predicted"/>